<protein>
    <recommendedName>
        <fullName evidence="3">TIGR00266 family protein</fullName>
    </recommendedName>
</protein>
<dbReference type="Proteomes" id="UP000320735">
    <property type="component" value="Unassembled WGS sequence"/>
</dbReference>
<name>A0A5C6BNB7_9PLAN</name>
<reference evidence="1 2" key="1">
    <citation type="submission" date="2019-02" db="EMBL/GenBank/DDBJ databases">
        <title>Deep-cultivation of Planctomycetes and their phenomic and genomic characterization uncovers novel biology.</title>
        <authorList>
            <person name="Wiegand S."/>
            <person name="Jogler M."/>
            <person name="Boedeker C."/>
            <person name="Pinto D."/>
            <person name="Vollmers J."/>
            <person name="Rivas-Marin E."/>
            <person name="Kohn T."/>
            <person name="Peeters S.H."/>
            <person name="Heuer A."/>
            <person name="Rast P."/>
            <person name="Oberbeckmann S."/>
            <person name="Bunk B."/>
            <person name="Jeske O."/>
            <person name="Meyerdierks A."/>
            <person name="Storesund J.E."/>
            <person name="Kallscheuer N."/>
            <person name="Luecker S."/>
            <person name="Lage O.M."/>
            <person name="Pohl T."/>
            <person name="Merkel B.J."/>
            <person name="Hornburger P."/>
            <person name="Mueller R.-W."/>
            <person name="Bruemmer F."/>
            <person name="Labrenz M."/>
            <person name="Spormann A.M."/>
            <person name="Op Den Camp H."/>
            <person name="Overmann J."/>
            <person name="Amann R."/>
            <person name="Jetten M.S.M."/>
            <person name="Mascher T."/>
            <person name="Medema M.H."/>
            <person name="Devos D.P."/>
            <person name="Kaster A.-K."/>
            <person name="Ovreas L."/>
            <person name="Rohde M."/>
            <person name="Galperin M.Y."/>
            <person name="Jogler C."/>
        </authorList>
    </citation>
    <scope>NUCLEOTIDE SEQUENCE [LARGE SCALE GENOMIC DNA]</scope>
    <source>
        <strain evidence="1 2">CA54</strain>
    </source>
</reference>
<gene>
    <name evidence="1" type="ORF">CA54_20240</name>
</gene>
<dbReference type="PANTHER" id="PTHR43657:SF1">
    <property type="entry name" value="ALTERED INHERITANCE OF MITOCHONDRIA PROTEIN 24, MITOCHONDRIAL"/>
    <property type="match status" value="1"/>
</dbReference>
<dbReference type="InterPro" id="IPR002838">
    <property type="entry name" value="AIM24"/>
</dbReference>
<dbReference type="EMBL" id="SJPP01000001">
    <property type="protein sequence ID" value="TWU13192.1"/>
    <property type="molecule type" value="Genomic_DNA"/>
</dbReference>
<dbReference type="InterPro" id="IPR016031">
    <property type="entry name" value="Trp_RNA-bd_attenuator-like_dom"/>
</dbReference>
<dbReference type="RefSeq" id="WP_146370557.1">
    <property type="nucleotide sequence ID" value="NZ_SJPP01000001.1"/>
</dbReference>
<evidence type="ECO:0000313" key="1">
    <source>
        <dbReference type="EMBL" id="TWU13192.1"/>
    </source>
</evidence>
<dbReference type="InterPro" id="IPR036983">
    <property type="entry name" value="AIM24_sf"/>
</dbReference>
<keyword evidence="2" id="KW-1185">Reference proteome</keyword>
<evidence type="ECO:0008006" key="3">
    <source>
        <dbReference type="Google" id="ProtNLM"/>
    </source>
</evidence>
<dbReference type="SUPFAM" id="SSF51219">
    <property type="entry name" value="TRAP-like"/>
    <property type="match status" value="1"/>
</dbReference>
<dbReference type="AlphaFoldDB" id="A0A5C6BNB7"/>
<dbReference type="OrthoDB" id="9779518at2"/>
<proteinExistence type="predicted"/>
<comment type="caution">
    <text evidence="1">The sequence shown here is derived from an EMBL/GenBank/DDBJ whole genome shotgun (WGS) entry which is preliminary data.</text>
</comment>
<accession>A0A5C6BNB7</accession>
<evidence type="ECO:0000313" key="2">
    <source>
        <dbReference type="Proteomes" id="UP000320735"/>
    </source>
</evidence>
<sequence length="229" mass="24331">MNIEILGEGAFGSALVQLSPGEKFASESGALYRASPNVDIDVTTRSRSKGGFLAGVKRLLAGENFFLSTYSTTDGQSGEVGLAPTHQGEVRVIEADGHTAWMCTGGSYLGSSTGIELDTQFQGLKGFIGGEAPWFIKASGSGSLLVTAFGRITEMTVNEPLTVDTGHVVAFEETLQYTITKVGGSWMQSWLAGEGFVMNFTGQGRILTQTHNPTEFGRRLGPRLPARQG</sequence>
<organism evidence="1 2">
    <name type="scientific">Symmachiella macrocystis</name>
    <dbReference type="NCBI Taxonomy" id="2527985"/>
    <lineage>
        <taxon>Bacteria</taxon>
        <taxon>Pseudomonadati</taxon>
        <taxon>Planctomycetota</taxon>
        <taxon>Planctomycetia</taxon>
        <taxon>Planctomycetales</taxon>
        <taxon>Planctomycetaceae</taxon>
        <taxon>Symmachiella</taxon>
    </lineage>
</organism>
<dbReference type="NCBIfam" id="TIGR00266">
    <property type="entry name" value="TIGR00266 family protein"/>
    <property type="match status" value="1"/>
</dbReference>
<dbReference type="Pfam" id="PF01987">
    <property type="entry name" value="AIM24"/>
    <property type="match status" value="1"/>
</dbReference>
<dbReference type="Gene3D" id="3.60.160.10">
    <property type="entry name" value="Mitochondrial biogenesis AIM24"/>
    <property type="match status" value="1"/>
</dbReference>
<dbReference type="PANTHER" id="PTHR43657">
    <property type="entry name" value="TRYPTOPHAN RNA-BINDING ATTENUATOR PROTEIN-LIKE PROTEIN"/>
    <property type="match status" value="1"/>
</dbReference>